<dbReference type="EMBL" id="CP059572">
    <property type="protein sequence ID" value="QXJ21567.1"/>
    <property type="molecule type" value="Genomic_DNA"/>
</dbReference>
<evidence type="ECO:0000313" key="3">
    <source>
        <dbReference type="Proteomes" id="UP001049518"/>
    </source>
</evidence>
<organism evidence="2 3">
    <name type="scientific">Actinomadura graeca</name>
    <dbReference type="NCBI Taxonomy" id="2750812"/>
    <lineage>
        <taxon>Bacteria</taxon>
        <taxon>Bacillati</taxon>
        <taxon>Actinomycetota</taxon>
        <taxon>Actinomycetes</taxon>
        <taxon>Streptosporangiales</taxon>
        <taxon>Thermomonosporaceae</taxon>
        <taxon>Actinomadura</taxon>
    </lineage>
</organism>
<gene>
    <name evidence="2" type="primary">cas8c</name>
    <name evidence="2" type="ORF">AGRA3207_002431</name>
</gene>
<dbReference type="Proteomes" id="UP001049518">
    <property type="component" value="Chromosome"/>
</dbReference>
<evidence type="ECO:0000256" key="1">
    <source>
        <dbReference type="SAM" id="MobiDB-lite"/>
    </source>
</evidence>
<accession>A0ABX8QVT9</accession>
<protein>
    <submittedName>
        <fullName evidence="2">Type I-C CRISPR-associated protein Cas8c/Csd1</fullName>
    </submittedName>
</protein>
<sequence length="592" mass="64797">MLIQRLVEHAATTDGTAAPRYHRSRAVRWTVRIDEHGTGSLIDRADSNNKAGAQEATPYLTRTSGIAAMLLVDTLEYVFGIPKDETDKAKKAAQRRNDAYLTMLHEWRDATADPVAATVCDFFDAKRHITLAAQLPAAAAASEIVAIMVGNEFVHRRSSAIDHWSGVARRRKGSGDEGICLACGSIGPLLKTVPDMVKSSLIPVGIDTSGRSKRGRDAALISVNTGAQGRGGVLQLANTPLCETCGSQAMAALNHLLGNERHRRRGDDSVLTWWLREPAEFDLMVIDRPELADVKALLNEVSNARPGTSVDHNAFHALTLSANQSRIVVRDWMDIPVHDIRARLAAWFNDHGSTDHWADGVHYVPLWKLVRASGRWNRSAQQYVPGSVAHGLERDLLRAALHGVPPPPHLVPRLLHRIRNDHHVDLPRVALLRLALTRPPYKENVMSGLDETEDDPAYVWGRIFAVLEAIQRRALPDVNATIRDRWFGLAMTQPGATLCMLSRNAIGHIKKLVGKDETRAAGRALDARLADLINPLNSKTGLPSHLDVRGQVRFIIGYNHQRSADLSAARAANAAKKAKEGDGSADGPSADQ</sequence>
<evidence type="ECO:0000313" key="2">
    <source>
        <dbReference type="EMBL" id="QXJ21567.1"/>
    </source>
</evidence>
<name>A0ABX8QVT9_9ACTN</name>
<proteinExistence type="predicted"/>
<feature type="region of interest" description="Disordered" evidence="1">
    <location>
        <begin position="569"/>
        <end position="592"/>
    </location>
</feature>
<dbReference type="RefSeq" id="WP_231334723.1">
    <property type="nucleotide sequence ID" value="NZ_CP059572.1"/>
</dbReference>
<keyword evidence="3" id="KW-1185">Reference proteome</keyword>
<reference evidence="2" key="1">
    <citation type="submission" date="2020-07" db="EMBL/GenBank/DDBJ databases">
        <authorList>
            <person name="Tarantini F.S."/>
            <person name="Hong K.W."/>
            <person name="Chan K.G."/>
        </authorList>
    </citation>
    <scope>NUCLEOTIDE SEQUENCE</scope>
    <source>
        <strain evidence="2">32-07</strain>
    </source>
</reference>
<dbReference type="NCBIfam" id="TIGR01863">
    <property type="entry name" value="cas_Csd1"/>
    <property type="match status" value="1"/>
</dbReference>
<dbReference type="Pfam" id="PF09709">
    <property type="entry name" value="Cas_Csd1"/>
    <property type="match status" value="1"/>
</dbReference>
<dbReference type="InterPro" id="IPR010144">
    <property type="entry name" value="CRISPR-assoc_prot_Csd1-typ"/>
</dbReference>